<dbReference type="InterPro" id="IPR003591">
    <property type="entry name" value="Leu-rich_rpt_typical-subtyp"/>
</dbReference>
<dbReference type="SUPFAM" id="SSF52058">
    <property type="entry name" value="L domain-like"/>
    <property type="match status" value="2"/>
</dbReference>
<keyword evidence="6" id="KW-1185">Reference proteome</keyword>
<comment type="caution">
    <text evidence="5">The sequence shown here is derived from an EMBL/GenBank/DDBJ whole genome shotgun (WGS) entry which is preliminary data.</text>
</comment>
<feature type="region of interest" description="Disordered" evidence="3">
    <location>
        <begin position="1800"/>
        <end position="1820"/>
    </location>
</feature>
<dbReference type="EMBL" id="JAECZO010000061">
    <property type="protein sequence ID" value="KAK7195744.1"/>
    <property type="molecule type" value="Genomic_DNA"/>
</dbReference>
<evidence type="ECO:0000256" key="2">
    <source>
        <dbReference type="ARBA" id="ARBA00022737"/>
    </source>
</evidence>
<evidence type="ECO:0000256" key="3">
    <source>
        <dbReference type="SAM" id="MobiDB-lite"/>
    </source>
</evidence>
<evidence type="ECO:0000256" key="1">
    <source>
        <dbReference type="ARBA" id="ARBA00022614"/>
    </source>
</evidence>
<dbReference type="SMART" id="SM00446">
    <property type="entry name" value="LRRcap"/>
    <property type="match status" value="2"/>
</dbReference>
<evidence type="ECO:0000259" key="4">
    <source>
        <dbReference type="SMART" id="SM00446"/>
    </source>
</evidence>
<protein>
    <submittedName>
        <fullName evidence="5">Leucine Rich repeats (2 copies)/Leucine rich repeat</fullName>
    </submittedName>
</protein>
<reference evidence="5 6" key="1">
    <citation type="journal article" date="2021" name="MBio">
        <title>A New Model Trypanosomatid, Novymonas esmeraldas: Genomic Perception of Its 'Candidatus Pandoraea novymonadis' Endosymbiont.</title>
        <authorList>
            <person name="Zakharova A."/>
            <person name="Saura A."/>
            <person name="Butenko A."/>
            <person name="Podesvova L."/>
            <person name="Warmusova S."/>
            <person name="Kostygov A.Y."/>
            <person name="Nenarokova A."/>
            <person name="Lukes J."/>
            <person name="Opperdoes F.R."/>
            <person name="Yurchenko V."/>
        </authorList>
    </citation>
    <scope>NUCLEOTIDE SEQUENCE [LARGE SCALE GENOMIC DNA]</scope>
    <source>
        <strain evidence="5 6">E262AT.01</strain>
    </source>
</reference>
<feature type="region of interest" description="Disordered" evidence="3">
    <location>
        <begin position="891"/>
        <end position="915"/>
    </location>
</feature>
<dbReference type="Gene3D" id="3.80.10.10">
    <property type="entry name" value="Ribonuclease Inhibitor"/>
    <property type="match status" value="9"/>
</dbReference>
<dbReference type="SUPFAM" id="SSF52047">
    <property type="entry name" value="RNI-like"/>
    <property type="match status" value="1"/>
</dbReference>
<dbReference type="InterPro" id="IPR032675">
    <property type="entry name" value="LRR_dom_sf"/>
</dbReference>
<dbReference type="PANTHER" id="PTHR46652">
    <property type="entry name" value="LEUCINE-RICH REPEAT AND IQ DOMAIN-CONTAINING PROTEIN 1-RELATED"/>
    <property type="match status" value="1"/>
</dbReference>
<accession>A0AAW0EPU7</accession>
<dbReference type="PANTHER" id="PTHR46652:SF8">
    <property type="entry name" value="LEUCINE RICH REPEAT CONTAINING 23"/>
    <property type="match status" value="1"/>
</dbReference>
<proteinExistence type="predicted"/>
<keyword evidence="1" id="KW-0433">Leucine-rich repeat</keyword>
<evidence type="ECO:0000313" key="5">
    <source>
        <dbReference type="EMBL" id="KAK7195744.1"/>
    </source>
</evidence>
<dbReference type="SMART" id="SM00364">
    <property type="entry name" value="LRR_BAC"/>
    <property type="match status" value="7"/>
</dbReference>
<organism evidence="5 6">
    <name type="scientific">Novymonas esmeraldas</name>
    <dbReference type="NCBI Taxonomy" id="1808958"/>
    <lineage>
        <taxon>Eukaryota</taxon>
        <taxon>Discoba</taxon>
        <taxon>Euglenozoa</taxon>
        <taxon>Kinetoplastea</taxon>
        <taxon>Metakinetoplastina</taxon>
        <taxon>Trypanosomatida</taxon>
        <taxon>Trypanosomatidae</taxon>
        <taxon>Novymonas</taxon>
    </lineage>
</organism>
<dbReference type="Proteomes" id="UP001430356">
    <property type="component" value="Unassembled WGS sequence"/>
</dbReference>
<feature type="domain" description="U2A'/phosphoprotein 32 family A C-terminal" evidence="4">
    <location>
        <begin position="1699"/>
        <end position="1717"/>
    </location>
</feature>
<dbReference type="PROSITE" id="PS51450">
    <property type="entry name" value="LRR"/>
    <property type="match status" value="8"/>
</dbReference>
<dbReference type="Pfam" id="PF13855">
    <property type="entry name" value="LRR_8"/>
    <property type="match status" value="3"/>
</dbReference>
<sequence length="1820" mass="192610">MSARASSLTSATSDANRSGAAATIAAATFTSAAAAAAQCVSSSPALIEQLRQRLTAGLHSQPELRDLLGLCAESNTWTVEEAMQRPDTITVMELFLLQVPRVPLVHFFPNLVTVKFMSIGLESMASFTTLTLVEELWLSDNNICVIEGLDNMTRLRRLYLQGNRIESLVGLPPLRHLRELWLSRNQLSALTHLTPLRKLRALYLSGNPLDSLENAFSKDMSHLHDVNLSGCHLSLITELRHLQLLPCLRHLWLLDPLFGDNPICRLNNYTTLTLALLGSLDSLDGAFVTAEQRALVESVLRKKESYYTMRAQMLDTQVALLARHAEAAALRRTQDSGKALLELQACLQPIEHELAERVLYPLGAQQHGGGGGGGGSLCRITGAAADTRSGGAAADDGVGSPLLVPTSTLEELARQLARAVDTREMQERTTMLRLAEATQTALAQAQLLKERLAVELHTAGNVRLESLAPEHEAYVAAAELMQDRFDTALFEERFGITGVTVTSVRRIVNRGLRLRFDDRVKELHVDLANPHLRSRFVGLFGPVPVTAQGQSTCLQHMLLSGTAARGAPAGEDGKRSSSVAPSSTAAFQPTPAEEGVPLTNSLFYADEARLLSCRASSRTATATPSRGVCGSPSASQQSCSSTTTLLTSSEASALCRGQVVLYRVYLGKTVHALGGGAGSSLSPPSSFLQQNGRVWRRDYGADTCAAYRLLPVATTAARDGRVASGATAPPLPSSYMWYCFDRALVLPDCVVDYTYSMPGTPLTQSPRSPAAAGAVVPLGSRAAAVALLTGAVSHAASTSNGLAAETAERHRATAQTDAVEDALRCGDSLLQFLHWCGPPSRHARTRGTGSCGNTMEHVAEAETREAVASVQRVVGKSRLARLLRGCAAEEGDAEVEGTREGHHRPQRRMSSGGSANPLQARHIEAYAAQVGVSREQPLSLCVLRSHGLTAVLQDFAASLCATITTLDLAHNSITTVSWFALAKEAPLLQRLNLSCNALARLHLDGSTLPALRVLDVSGNAITSVTDFATIRTAAAALEELIVHGNPFMQNADGQEAEARLWTFLLPPPTSLTAVAASGYPTIVKVNSHSLGAYPGTLAAQRFRRACLLPGGRATSLVTGVAAAVVRSVLKDGEVGAAGVFSVDGVTVPESRFEAAASLLEQLEAAGDVSAHLLDGNAALTGGGGDVPPSPSTSACLRECHTFCWSRGLLDDARGLAGLLPHLSHLTLRAQALTDIEPLLHLRLLESLNLAENRLTELPCLAELRGLRELVLDFNLLTSLPAAVGPLPALRQLSASGNKITHVDIGIFVPESSSRGGTNASPPAPPLLQPYSAHTTTTTAAAAAVPQLGALYLLHNCIADMNVIYALRDVPSLLILGVAGNPCTTVSAGAGDGREAVRPYLIHVLPQLKVLDGVSISATETAKAREAYAGKINGDLLLERARGPPETWAAVLQLNLSHCALKEVNLLEPFTSLEVLQLQHNLLTSVVGVTMLSKLTALDLSHNRLGASPWQRSSISGAAAAPGSTGANGSAAGAGTGATAALASSSSSAAAAAASSAEVLGDALAPLKRLQSLSLEANQLTDISALRLRLPHLKFLNLRGNELQFIQRGLEHLPELRELLLDQNKLRSLGTECFAGNKKLAIITAENNAIRSVEGLVRCGSLEQLRLGANRLGELSAVLHDLQACPLKAAVLVGNPIARKTNYRATVILRFTHLTELDRRAVTQEERDRAASTRMTELVAPPNVVIDMNYLAASGAGPCGPPGFAPPPPHGLHVSGAVASSGVVATGQPQLTGIRASIVPGKRGGAADRFAVNQRSRPYRR</sequence>
<dbReference type="InterPro" id="IPR050836">
    <property type="entry name" value="SDS22/Internalin_LRR"/>
</dbReference>
<keyword evidence="2" id="KW-0677">Repeat</keyword>
<feature type="domain" description="U2A'/phosphoprotein 32 family A C-terminal" evidence="4">
    <location>
        <begin position="1393"/>
        <end position="1411"/>
    </location>
</feature>
<evidence type="ECO:0000313" key="6">
    <source>
        <dbReference type="Proteomes" id="UP001430356"/>
    </source>
</evidence>
<dbReference type="SUPFAM" id="SSF52075">
    <property type="entry name" value="Outer arm dynein light chain 1"/>
    <property type="match status" value="1"/>
</dbReference>
<dbReference type="InterPro" id="IPR001611">
    <property type="entry name" value="Leu-rich_rpt"/>
</dbReference>
<dbReference type="InterPro" id="IPR025875">
    <property type="entry name" value="Leu-rich_rpt_4"/>
</dbReference>
<feature type="region of interest" description="Disordered" evidence="3">
    <location>
        <begin position="564"/>
        <end position="593"/>
    </location>
</feature>
<feature type="compositionally biased region" description="Polar residues" evidence="3">
    <location>
        <begin position="576"/>
        <end position="587"/>
    </location>
</feature>
<gene>
    <name evidence="5" type="ORF">NESM_000505000</name>
</gene>
<dbReference type="SMART" id="SM00365">
    <property type="entry name" value="LRR_SD22"/>
    <property type="match status" value="9"/>
</dbReference>
<dbReference type="SMART" id="SM00369">
    <property type="entry name" value="LRR_TYP"/>
    <property type="match status" value="13"/>
</dbReference>
<name>A0AAW0EPU7_9TRYP</name>
<dbReference type="InterPro" id="IPR003603">
    <property type="entry name" value="U2A'_phosphoprotein32A_C"/>
</dbReference>
<dbReference type="Pfam" id="PF12799">
    <property type="entry name" value="LRR_4"/>
    <property type="match status" value="1"/>
</dbReference>